<comment type="caution">
    <text evidence="1">The sequence shown here is derived from an EMBL/GenBank/DDBJ whole genome shotgun (WGS) entry which is preliminary data.</text>
</comment>
<gene>
    <name evidence="1" type="ORF">LPJ66_010914</name>
</gene>
<reference evidence="1" key="1">
    <citation type="submission" date="2022-07" db="EMBL/GenBank/DDBJ databases">
        <title>Phylogenomic reconstructions and comparative analyses of Kickxellomycotina fungi.</title>
        <authorList>
            <person name="Reynolds N.K."/>
            <person name="Stajich J.E."/>
            <person name="Barry K."/>
            <person name="Grigoriev I.V."/>
            <person name="Crous P."/>
            <person name="Smith M.E."/>
        </authorList>
    </citation>
    <scope>NUCLEOTIDE SEQUENCE</scope>
    <source>
        <strain evidence="1">Benny 63K</strain>
    </source>
</reference>
<dbReference type="Proteomes" id="UP001150581">
    <property type="component" value="Unassembled WGS sequence"/>
</dbReference>
<feature type="non-terminal residue" evidence="1">
    <location>
        <position position="1"/>
    </location>
</feature>
<evidence type="ECO:0000313" key="2">
    <source>
        <dbReference type="Proteomes" id="UP001150581"/>
    </source>
</evidence>
<name>A0ACC1I2P4_9FUNG</name>
<sequence>QSKANQSKTKQSKANQSKANQSKANQSKANQTKANQTKANQSKANQNMALAPAYAIGHKLLSGSSGAHTLEVFLDYTCPFSAKIWRTLQGQVLPWLGSLSPAPVTVIFRHQVQPWHPSSTLLHEASLAVEKINPQGFALYSSALFDKQREYFDEATVSLSRTEIYRQLAQLATSVNAVDDRLVVLQMLDIQQADAADARNVGNAVTDDLKYHIKLARAQGIHVSPTVVFDGIRDDGVSSSWGLDQWKVWLEPKL</sequence>
<organism evidence="1 2">
    <name type="scientific">Kickxella alabastrina</name>
    <dbReference type="NCBI Taxonomy" id="61397"/>
    <lineage>
        <taxon>Eukaryota</taxon>
        <taxon>Fungi</taxon>
        <taxon>Fungi incertae sedis</taxon>
        <taxon>Zoopagomycota</taxon>
        <taxon>Kickxellomycotina</taxon>
        <taxon>Kickxellomycetes</taxon>
        <taxon>Kickxellales</taxon>
        <taxon>Kickxellaceae</taxon>
        <taxon>Kickxella</taxon>
    </lineage>
</organism>
<dbReference type="EMBL" id="JANBPG010003059">
    <property type="protein sequence ID" value="KAJ1883811.1"/>
    <property type="molecule type" value="Genomic_DNA"/>
</dbReference>
<keyword evidence="2" id="KW-1185">Reference proteome</keyword>
<evidence type="ECO:0000313" key="1">
    <source>
        <dbReference type="EMBL" id="KAJ1883811.1"/>
    </source>
</evidence>
<protein>
    <submittedName>
        <fullName evidence="1">Uncharacterized protein</fullName>
    </submittedName>
</protein>
<proteinExistence type="predicted"/>
<accession>A0ACC1I2P4</accession>